<evidence type="ECO:0000313" key="2">
    <source>
        <dbReference type="Proteomes" id="UP001164929"/>
    </source>
</evidence>
<dbReference type="AlphaFoldDB" id="A0AAD6WAH5"/>
<sequence>MTTKENLVKQHAKVAGRSCLGFGKRLRLTALALKNPSRNSYTLKAPLLKIGHHIWMVLSKKCIAADTKSKRKNM</sequence>
<proteinExistence type="predicted"/>
<protein>
    <submittedName>
        <fullName evidence="1">Uncharacterized protein</fullName>
    </submittedName>
</protein>
<dbReference type="EMBL" id="JAQIZT010000002">
    <property type="protein sequence ID" value="KAJ7005513.1"/>
    <property type="molecule type" value="Genomic_DNA"/>
</dbReference>
<name>A0AAD6WAH5_9ROSI</name>
<comment type="caution">
    <text evidence="1">The sequence shown here is derived from an EMBL/GenBank/DDBJ whole genome shotgun (WGS) entry which is preliminary data.</text>
</comment>
<evidence type="ECO:0000313" key="1">
    <source>
        <dbReference type="EMBL" id="KAJ7005513.1"/>
    </source>
</evidence>
<organism evidence="1 2">
    <name type="scientific">Populus alba x Populus x berolinensis</name>
    <dbReference type="NCBI Taxonomy" id="444605"/>
    <lineage>
        <taxon>Eukaryota</taxon>
        <taxon>Viridiplantae</taxon>
        <taxon>Streptophyta</taxon>
        <taxon>Embryophyta</taxon>
        <taxon>Tracheophyta</taxon>
        <taxon>Spermatophyta</taxon>
        <taxon>Magnoliopsida</taxon>
        <taxon>eudicotyledons</taxon>
        <taxon>Gunneridae</taxon>
        <taxon>Pentapetalae</taxon>
        <taxon>rosids</taxon>
        <taxon>fabids</taxon>
        <taxon>Malpighiales</taxon>
        <taxon>Salicaceae</taxon>
        <taxon>Saliceae</taxon>
        <taxon>Populus</taxon>
    </lineage>
</organism>
<gene>
    <name evidence="1" type="ORF">NC653_004971</name>
</gene>
<dbReference type="Proteomes" id="UP001164929">
    <property type="component" value="Chromosome 2"/>
</dbReference>
<keyword evidence="2" id="KW-1185">Reference proteome</keyword>
<reference evidence="1" key="1">
    <citation type="journal article" date="2023" name="Mol. Ecol. Resour.">
        <title>Chromosome-level genome assembly of a triploid poplar Populus alba 'Berolinensis'.</title>
        <authorList>
            <person name="Chen S."/>
            <person name="Yu Y."/>
            <person name="Wang X."/>
            <person name="Wang S."/>
            <person name="Zhang T."/>
            <person name="Zhou Y."/>
            <person name="He R."/>
            <person name="Meng N."/>
            <person name="Wang Y."/>
            <person name="Liu W."/>
            <person name="Liu Z."/>
            <person name="Liu J."/>
            <person name="Guo Q."/>
            <person name="Huang H."/>
            <person name="Sederoff R.R."/>
            <person name="Wang G."/>
            <person name="Qu G."/>
            <person name="Chen S."/>
        </authorList>
    </citation>
    <scope>NUCLEOTIDE SEQUENCE</scope>
    <source>
        <strain evidence="1">SC-2020</strain>
    </source>
</reference>
<accession>A0AAD6WAH5</accession>